<proteinExistence type="predicted"/>
<dbReference type="InterPro" id="IPR025665">
    <property type="entry name" value="Beta-barrel_OMP_2"/>
</dbReference>
<dbReference type="AlphaFoldDB" id="A0A4Q0P9B6"/>
<gene>
    <name evidence="3" type="ORF">DSL99_3965</name>
</gene>
<reference evidence="3 4" key="1">
    <citation type="submission" date="2018-07" db="EMBL/GenBank/DDBJ databases">
        <title>Leeuwenhoekiella genomics.</title>
        <authorList>
            <person name="Tahon G."/>
            <person name="Willems A."/>
        </authorList>
    </citation>
    <scope>NUCLEOTIDE SEQUENCE [LARGE SCALE GENOMIC DNA]</scope>
    <source>
        <strain evidence="3 4">LMG 1345</strain>
    </source>
</reference>
<protein>
    <submittedName>
        <fullName evidence="3">Outer membrane protein with beta-barrel domain</fullName>
    </submittedName>
</protein>
<dbReference type="STRING" id="1122159.SAMN02745246_02164"/>
<keyword evidence="1" id="KW-0732">Signal</keyword>
<evidence type="ECO:0000256" key="1">
    <source>
        <dbReference type="SAM" id="SignalP"/>
    </source>
</evidence>
<accession>A0A4Q0P9B6</accession>
<name>A0A4Q0P9B6_9FLAO</name>
<organism evidence="3 4">
    <name type="scientific">Leeuwenhoekiella marinoflava</name>
    <dbReference type="NCBI Taxonomy" id="988"/>
    <lineage>
        <taxon>Bacteria</taxon>
        <taxon>Pseudomonadati</taxon>
        <taxon>Bacteroidota</taxon>
        <taxon>Flavobacteriia</taxon>
        <taxon>Flavobacteriales</taxon>
        <taxon>Flavobacteriaceae</taxon>
        <taxon>Leeuwenhoekiella</taxon>
    </lineage>
</organism>
<evidence type="ECO:0000313" key="4">
    <source>
        <dbReference type="Proteomes" id="UP000290608"/>
    </source>
</evidence>
<dbReference type="EMBL" id="QOVL01000029">
    <property type="protein sequence ID" value="RXG22399.1"/>
    <property type="molecule type" value="Genomic_DNA"/>
</dbReference>
<feature type="domain" description="Outer membrane protein beta-barrel" evidence="2">
    <location>
        <begin position="20"/>
        <end position="213"/>
    </location>
</feature>
<dbReference type="Pfam" id="PF13568">
    <property type="entry name" value="OMP_b-brl_2"/>
    <property type="match status" value="1"/>
</dbReference>
<feature type="chain" id="PRO_5020616890" evidence="1">
    <location>
        <begin position="22"/>
        <end position="237"/>
    </location>
</feature>
<comment type="caution">
    <text evidence="3">The sequence shown here is derived from an EMBL/GenBank/DDBJ whole genome shotgun (WGS) entry which is preliminary data.</text>
</comment>
<sequence>MRSYSFLKLVIILLLSFSAFAQDSLVKTIDTAEVYKKYREDQFYLGVTFNLLTNKPTEIEQNGFSGGMHFGFIRDMPINKQRNFAIGIGAGLSMNTYNQNLFVGETASEESIFNSIDSSKDYDKNWLSTYLIEAPIQLRWRTSTATNYKFWRIYTGLQLGYVYAYKFHFEEPGNQVTQTDVPEFNRYRMGLTFSFGYDTFNFYFYYNLNPFFNNEAQINGSPIEINSLKLGLMFYIL</sequence>
<evidence type="ECO:0000259" key="2">
    <source>
        <dbReference type="Pfam" id="PF13568"/>
    </source>
</evidence>
<feature type="signal peptide" evidence="1">
    <location>
        <begin position="1"/>
        <end position="21"/>
    </location>
</feature>
<evidence type="ECO:0000313" key="3">
    <source>
        <dbReference type="EMBL" id="RXG22399.1"/>
    </source>
</evidence>
<dbReference type="RefSeq" id="WP_073099245.1">
    <property type="nucleotide sequence ID" value="NZ_JBALUR010000006.1"/>
</dbReference>
<dbReference type="Proteomes" id="UP000290608">
    <property type="component" value="Unassembled WGS sequence"/>
</dbReference>